<feature type="binding site" evidence="11">
    <location>
        <position position="91"/>
    </location>
    <ligand>
        <name>Mg(2+)</name>
        <dbReference type="ChEBI" id="CHEBI:18420"/>
    </ligand>
</feature>
<dbReference type="Gene3D" id="3.10.20.810">
    <property type="entry name" value="Phosphoribosyl-AMP cyclohydrolase"/>
    <property type="match status" value="1"/>
</dbReference>
<comment type="catalytic activity">
    <reaction evidence="2">
        <text>1-(5-phospho-beta-D-ribosyl)-ATP + H2O = 1-(5-phospho-beta-D-ribosyl)-5'-AMP + diphosphate + H(+)</text>
        <dbReference type="Rhea" id="RHEA:22828"/>
        <dbReference type="ChEBI" id="CHEBI:15377"/>
        <dbReference type="ChEBI" id="CHEBI:15378"/>
        <dbReference type="ChEBI" id="CHEBI:33019"/>
        <dbReference type="ChEBI" id="CHEBI:59457"/>
        <dbReference type="ChEBI" id="CHEBI:73183"/>
        <dbReference type="EC" id="3.6.1.31"/>
    </reaction>
</comment>
<dbReference type="GO" id="GO:0000287">
    <property type="term" value="F:magnesium ion binding"/>
    <property type="evidence" value="ECO:0007669"/>
    <property type="project" value="UniProtKB-UniRule"/>
</dbReference>
<comment type="function">
    <text evidence="11">Catalyzes the hydrolysis of the adenine ring of phosphoribosyl-AMP.</text>
</comment>
<comment type="cofactor">
    <cofactor evidence="11">
        <name>Zn(2+)</name>
        <dbReference type="ChEBI" id="CHEBI:29105"/>
    </cofactor>
    <text evidence="11">Binds 1 zinc ion per subunit.</text>
</comment>
<keyword evidence="10 11" id="KW-0368">Histidine biosynthesis</keyword>
<evidence type="ECO:0000256" key="7">
    <source>
        <dbReference type="ARBA" id="ARBA00022490"/>
    </source>
</evidence>
<dbReference type="KEGG" id="agv:OJF2_56580"/>
<dbReference type="InterPro" id="IPR026660">
    <property type="entry name" value="PRA-CH"/>
</dbReference>
<comment type="similarity">
    <text evidence="11">Belongs to the PRA-CH family.</text>
</comment>
<comment type="similarity">
    <text evidence="5">In the C-terminal section; belongs to the PRA-PH family.</text>
</comment>
<comment type="pathway">
    <text evidence="4">Amino-acid biosynthesis; L-histidine biosynthesis; L-histidine from 5-phospho-alpha-D-ribose 1-diphosphate: step 2/9.</text>
</comment>
<comment type="subcellular location">
    <subcellularLocation>
        <location evidence="11">Cytoplasm</location>
    </subcellularLocation>
</comment>
<evidence type="ECO:0000313" key="14">
    <source>
        <dbReference type="Proteomes" id="UP000324233"/>
    </source>
</evidence>
<dbReference type="HAMAP" id="MF_01021">
    <property type="entry name" value="HisI"/>
    <property type="match status" value="1"/>
</dbReference>
<feature type="binding site" evidence="11">
    <location>
        <position position="108"/>
    </location>
    <ligand>
        <name>Zn(2+)</name>
        <dbReference type="ChEBI" id="CHEBI:29105"/>
        <note>ligand shared between dimeric partners</note>
    </ligand>
</feature>
<proteinExistence type="inferred from homology"/>
<keyword evidence="7 11" id="KW-0963">Cytoplasm</keyword>
<dbReference type="GO" id="GO:0004636">
    <property type="term" value="F:phosphoribosyl-ATP diphosphatase activity"/>
    <property type="evidence" value="ECO:0007669"/>
    <property type="project" value="UniProtKB-EC"/>
</dbReference>
<dbReference type="NCBIfam" id="NF000768">
    <property type="entry name" value="PRK00051.1"/>
    <property type="match status" value="1"/>
</dbReference>
<comment type="cofactor">
    <cofactor evidence="11">
        <name>Mg(2+)</name>
        <dbReference type="ChEBI" id="CHEBI:18420"/>
    </cofactor>
    <text evidence="11">Binds 1 Mg(2+) ion per subunit.</text>
</comment>
<feature type="binding site" evidence="11">
    <location>
        <position position="115"/>
    </location>
    <ligand>
        <name>Zn(2+)</name>
        <dbReference type="ChEBI" id="CHEBI:29105"/>
        <note>ligand shared between dimeric partners</note>
    </ligand>
</feature>
<protein>
    <recommendedName>
        <fullName evidence="11">Phosphoribosyl-AMP cyclohydrolase</fullName>
        <shortName evidence="11">PRA-CH</shortName>
        <ecNumber evidence="11">3.5.4.19</ecNumber>
    </recommendedName>
</protein>
<evidence type="ECO:0000256" key="6">
    <source>
        <dbReference type="ARBA" id="ARBA00008299"/>
    </source>
</evidence>
<evidence type="ECO:0000256" key="8">
    <source>
        <dbReference type="ARBA" id="ARBA00022605"/>
    </source>
</evidence>
<dbReference type="AlphaFoldDB" id="A0A5B9W961"/>
<comment type="subunit">
    <text evidence="11">Homodimer.</text>
</comment>
<keyword evidence="11" id="KW-0460">Magnesium</keyword>
<keyword evidence="8 11" id="KW-0028">Amino-acid biosynthesis</keyword>
<comment type="catalytic activity">
    <reaction evidence="1 11">
        <text>1-(5-phospho-beta-D-ribosyl)-5'-AMP + H2O = 1-(5-phospho-beta-D-ribosyl)-5-[(5-phospho-beta-D-ribosylamino)methylideneamino]imidazole-4-carboxamide</text>
        <dbReference type="Rhea" id="RHEA:20049"/>
        <dbReference type="ChEBI" id="CHEBI:15377"/>
        <dbReference type="ChEBI" id="CHEBI:58435"/>
        <dbReference type="ChEBI" id="CHEBI:59457"/>
        <dbReference type="EC" id="3.5.4.19"/>
    </reaction>
</comment>
<feature type="binding site" evidence="11">
    <location>
        <position position="92"/>
    </location>
    <ligand>
        <name>Zn(2+)</name>
        <dbReference type="ChEBI" id="CHEBI:29105"/>
        <note>ligand shared between dimeric partners</note>
    </ligand>
</feature>
<evidence type="ECO:0000259" key="12">
    <source>
        <dbReference type="Pfam" id="PF01502"/>
    </source>
</evidence>
<evidence type="ECO:0000256" key="3">
    <source>
        <dbReference type="ARBA" id="ARBA00005169"/>
    </source>
</evidence>
<dbReference type="EMBL" id="CP042997">
    <property type="protein sequence ID" value="QEH37073.1"/>
    <property type="molecule type" value="Genomic_DNA"/>
</dbReference>
<evidence type="ECO:0000256" key="1">
    <source>
        <dbReference type="ARBA" id="ARBA00000024"/>
    </source>
</evidence>
<reference evidence="13 14" key="1">
    <citation type="submission" date="2019-08" db="EMBL/GenBank/DDBJ databases">
        <title>Deep-cultivation of Planctomycetes and their phenomic and genomic characterization uncovers novel biology.</title>
        <authorList>
            <person name="Wiegand S."/>
            <person name="Jogler M."/>
            <person name="Boedeker C."/>
            <person name="Pinto D."/>
            <person name="Vollmers J."/>
            <person name="Rivas-Marin E."/>
            <person name="Kohn T."/>
            <person name="Peeters S.H."/>
            <person name="Heuer A."/>
            <person name="Rast P."/>
            <person name="Oberbeckmann S."/>
            <person name="Bunk B."/>
            <person name="Jeske O."/>
            <person name="Meyerdierks A."/>
            <person name="Storesund J.E."/>
            <person name="Kallscheuer N."/>
            <person name="Luecker S."/>
            <person name="Lage O.M."/>
            <person name="Pohl T."/>
            <person name="Merkel B.J."/>
            <person name="Hornburger P."/>
            <person name="Mueller R.-W."/>
            <person name="Bruemmer F."/>
            <person name="Labrenz M."/>
            <person name="Spormann A.M."/>
            <person name="Op den Camp H."/>
            <person name="Overmann J."/>
            <person name="Amann R."/>
            <person name="Jetten M.S.M."/>
            <person name="Mascher T."/>
            <person name="Medema M.H."/>
            <person name="Devos D.P."/>
            <person name="Kaster A.-K."/>
            <person name="Ovreas L."/>
            <person name="Rohde M."/>
            <person name="Galperin M.Y."/>
            <person name="Jogler C."/>
        </authorList>
    </citation>
    <scope>NUCLEOTIDE SEQUENCE [LARGE SCALE GENOMIC DNA]</scope>
    <source>
        <strain evidence="13 14">OJF2</strain>
    </source>
</reference>
<dbReference type="Proteomes" id="UP000324233">
    <property type="component" value="Chromosome"/>
</dbReference>
<evidence type="ECO:0000256" key="5">
    <source>
        <dbReference type="ARBA" id="ARBA00007731"/>
    </source>
</evidence>
<evidence type="ECO:0000256" key="2">
    <source>
        <dbReference type="ARBA" id="ARBA00001460"/>
    </source>
</evidence>
<dbReference type="PANTHER" id="PTHR42945:SF1">
    <property type="entry name" value="HISTIDINE BIOSYNTHESIS BIFUNCTIONAL PROTEIN HIS7"/>
    <property type="match status" value="1"/>
</dbReference>
<comment type="similarity">
    <text evidence="6">In the N-terminal section; belongs to the PRA-CH family.</text>
</comment>
<keyword evidence="9 11" id="KW-0378">Hydrolase</keyword>
<dbReference type="EC" id="3.5.4.19" evidence="11"/>
<feature type="binding site" evidence="11">
    <location>
        <position position="93"/>
    </location>
    <ligand>
        <name>Mg(2+)</name>
        <dbReference type="ChEBI" id="CHEBI:18420"/>
    </ligand>
</feature>
<comment type="pathway">
    <text evidence="3 11">Amino-acid biosynthesis; L-histidine biosynthesis; L-histidine from 5-phospho-alpha-D-ribose 1-diphosphate: step 3/9.</text>
</comment>
<accession>A0A5B9W961</accession>
<name>A0A5B9W961_9BACT</name>
<dbReference type="InterPro" id="IPR038019">
    <property type="entry name" value="PRib_AMP_CycHydrolase_sf"/>
</dbReference>
<dbReference type="InterPro" id="IPR002496">
    <property type="entry name" value="PRib_AMP_CycHydrolase_dom"/>
</dbReference>
<feature type="binding site" evidence="11">
    <location>
        <position position="95"/>
    </location>
    <ligand>
        <name>Mg(2+)</name>
        <dbReference type="ChEBI" id="CHEBI:18420"/>
    </ligand>
</feature>
<keyword evidence="14" id="KW-1185">Reference proteome</keyword>
<evidence type="ECO:0000313" key="13">
    <source>
        <dbReference type="EMBL" id="QEH37073.1"/>
    </source>
</evidence>
<dbReference type="PANTHER" id="PTHR42945">
    <property type="entry name" value="HISTIDINE BIOSYNTHESIS BIFUNCTIONAL PROTEIN"/>
    <property type="match status" value="1"/>
</dbReference>
<feature type="domain" description="Phosphoribosyl-AMP cyclohydrolase" evidence="12">
    <location>
        <begin position="44"/>
        <end position="117"/>
    </location>
</feature>
<evidence type="ECO:0000256" key="9">
    <source>
        <dbReference type="ARBA" id="ARBA00022801"/>
    </source>
</evidence>
<dbReference type="GO" id="GO:0004635">
    <property type="term" value="F:phosphoribosyl-AMP cyclohydrolase activity"/>
    <property type="evidence" value="ECO:0007669"/>
    <property type="project" value="UniProtKB-UniRule"/>
</dbReference>
<keyword evidence="11" id="KW-0862">Zinc</keyword>
<keyword evidence="11" id="KW-0479">Metal-binding</keyword>
<evidence type="ECO:0000256" key="11">
    <source>
        <dbReference type="HAMAP-Rule" id="MF_01021"/>
    </source>
</evidence>
<gene>
    <name evidence="11" type="primary">hisI</name>
    <name evidence="13" type="ORF">OJF2_56580</name>
</gene>
<dbReference type="SUPFAM" id="SSF141734">
    <property type="entry name" value="HisI-like"/>
    <property type="match status" value="1"/>
</dbReference>
<dbReference type="GO" id="GO:0005737">
    <property type="term" value="C:cytoplasm"/>
    <property type="evidence" value="ECO:0007669"/>
    <property type="project" value="UniProtKB-SubCell"/>
</dbReference>
<sequence>MSTPKEPNVASDVETLPFLSTLRWDADGLIPAIVCDARTGEVLMMAWMNEDALRKTVELGVTHFYSRSRKALWRKGETSGHSQAVESIRVDCDADVLLVTVRQAGAACHEGYRTCFFRVVNGRGELDVTEAPVFDAAEVYGEAAVARGHALPGSEQGRPSA</sequence>
<dbReference type="GO" id="GO:0008270">
    <property type="term" value="F:zinc ion binding"/>
    <property type="evidence" value="ECO:0007669"/>
    <property type="project" value="UniProtKB-UniRule"/>
</dbReference>
<dbReference type="UniPathway" id="UPA00031">
    <property type="reaction ID" value="UER00008"/>
</dbReference>
<dbReference type="GO" id="GO:0000105">
    <property type="term" value="P:L-histidine biosynthetic process"/>
    <property type="evidence" value="ECO:0007669"/>
    <property type="project" value="UniProtKB-UniRule"/>
</dbReference>
<dbReference type="FunFam" id="3.10.20.810:FF:000001">
    <property type="entry name" value="Histidine biosynthesis bifunctional protein HisIE"/>
    <property type="match status" value="1"/>
</dbReference>
<evidence type="ECO:0000256" key="10">
    <source>
        <dbReference type="ARBA" id="ARBA00023102"/>
    </source>
</evidence>
<dbReference type="RefSeq" id="WP_246196185.1">
    <property type="nucleotide sequence ID" value="NZ_CP042997.1"/>
</dbReference>
<evidence type="ECO:0000256" key="4">
    <source>
        <dbReference type="ARBA" id="ARBA00005204"/>
    </source>
</evidence>
<dbReference type="Pfam" id="PF01502">
    <property type="entry name" value="PRA-CH"/>
    <property type="match status" value="1"/>
</dbReference>
<organism evidence="13 14">
    <name type="scientific">Aquisphaera giovannonii</name>
    <dbReference type="NCBI Taxonomy" id="406548"/>
    <lineage>
        <taxon>Bacteria</taxon>
        <taxon>Pseudomonadati</taxon>
        <taxon>Planctomycetota</taxon>
        <taxon>Planctomycetia</taxon>
        <taxon>Isosphaerales</taxon>
        <taxon>Isosphaeraceae</taxon>
        <taxon>Aquisphaera</taxon>
    </lineage>
</organism>